<name>A0AAD5QGW0_PARTN</name>
<organism evidence="1 2">
    <name type="scientific">Parelaphostrongylus tenuis</name>
    <name type="common">Meningeal worm</name>
    <dbReference type="NCBI Taxonomy" id="148309"/>
    <lineage>
        <taxon>Eukaryota</taxon>
        <taxon>Metazoa</taxon>
        <taxon>Ecdysozoa</taxon>
        <taxon>Nematoda</taxon>
        <taxon>Chromadorea</taxon>
        <taxon>Rhabditida</taxon>
        <taxon>Rhabditina</taxon>
        <taxon>Rhabditomorpha</taxon>
        <taxon>Strongyloidea</taxon>
        <taxon>Metastrongylidae</taxon>
        <taxon>Parelaphostrongylus</taxon>
    </lineage>
</organism>
<proteinExistence type="predicted"/>
<evidence type="ECO:0000313" key="1">
    <source>
        <dbReference type="EMBL" id="KAJ1346511.1"/>
    </source>
</evidence>
<accession>A0AAD5QGW0</accession>
<reference evidence="1" key="1">
    <citation type="submission" date="2021-06" db="EMBL/GenBank/DDBJ databases">
        <title>Parelaphostrongylus tenuis whole genome reference sequence.</title>
        <authorList>
            <person name="Garwood T.J."/>
            <person name="Larsen P.A."/>
            <person name="Fountain-Jones N.M."/>
            <person name="Garbe J.R."/>
            <person name="Macchietto M.G."/>
            <person name="Kania S.A."/>
            <person name="Gerhold R.W."/>
            <person name="Richards J.E."/>
            <person name="Wolf T.M."/>
        </authorList>
    </citation>
    <scope>NUCLEOTIDE SEQUENCE</scope>
    <source>
        <strain evidence="1">MNPRO001-30</strain>
        <tissue evidence="1">Meninges</tissue>
    </source>
</reference>
<dbReference type="Proteomes" id="UP001196413">
    <property type="component" value="Unassembled WGS sequence"/>
</dbReference>
<evidence type="ECO:0000313" key="2">
    <source>
        <dbReference type="Proteomes" id="UP001196413"/>
    </source>
</evidence>
<comment type="caution">
    <text evidence="1">The sequence shown here is derived from an EMBL/GenBank/DDBJ whole genome shotgun (WGS) entry which is preliminary data.</text>
</comment>
<keyword evidence="2" id="KW-1185">Reference proteome</keyword>
<gene>
    <name evidence="1" type="ORF">KIN20_001311</name>
</gene>
<sequence>MIMQKVSTNISFEESLCQQTEESDLITRKFPVTPVFKKSKRKRGLRVELAEDICSTTMSKSRRKFS</sequence>
<dbReference type="EMBL" id="JAHQIW010000185">
    <property type="protein sequence ID" value="KAJ1346511.1"/>
    <property type="molecule type" value="Genomic_DNA"/>
</dbReference>
<dbReference type="AlphaFoldDB" id="A0AAD5QGW0"/>
<protein>
    <submittedName>
        <fullName evidence="1">Uncharacterized protein</fullName>
    </submittedName>
</protein>